<dbReference type="InterPro" id="IPR001789">
    <property type="entry name" value="Sig_transdc_resp-reg_receiver"/>
</dbReference>
<dbReference type="InterPro" id="IPR000700">
    <property type="entry name" value="PAS-assoc_C"/>
</dbReference>
<dbReference type="InterPro" id="IPR004358">
    <property type="entry name" value="Sig_transdc_His_kin-like_C"/>
</dbReference>
<dbReference type="Proteomes" id="UP000324324">
    <property type="component" value="Unassembled WGS sequence"/>
</dbReference>
<dbReference type="SUPFAM" id="SSF52172">
    <property type="entry name" value="CheY-like"/>
    <property type="match status" value="2"/>
</dbReference>
<feature type="domain" description="PAC" evidence="9">
    <location>
        <begin position="229"/>
        <end position="281"/>
    </location>
</feature>
<dbReference type="SUPFAM" id="SSF55874">
    <property type="entry name" value="ATPase domain of HSP90 chaperone/DNA topoisomerase II/histidine kinase"/>
    <property type="match status" value="1"/>
</dbReference>
<dbReference type="SMART" id="SM00388">
    <property type="entry name" value="HisKA"/>
    <property type="match status" value="1"/>
</dbReference>
<evidence type="ECO:0000259" key="6">
    <source>
        <dbReference type="PROSITE" id="PS50109"/>
    </source>
</evidence>
<dbReference type="CDD" id="cd00082">
    <property type="entry name" value="HisKA"/>
    <property type="match status" value="1"/>
</dbReference>
<dbReference type="Pfam" id="PF08447">
    <property type="entry name" value="PAS_3"/>
    <property type="match status" value="1"/>
</dbReference>
<keyword evidence="3 4" id="KW-0597">Phosphoprotein</keyword>
<evidence type="ECO:0000259" key="9">
    <source>
        <dbReference type="PROSITE" id="PS50113"/>
    </source>
</evidence>
<feature type="compositionally biased region" description="Low complexity" evidence="5">
    <location>
        <begin position="692"/>
        <end position="706"/>
    </location>
</feature>
<dbReference type="InterPro" id="IPR036097">
    <property type="entry name" value="HisK_dim/P_sf"/>
</dbReference>
<dbReference type="Pfam" id="PF00512">
    <property type="entry name" value="HisKA"/>
    <property type="match status" value="1"/>
</dbReference>
<dbReference type="InterPro" id="IPR000014">
    <property type="entry name" value="PAS"/>
</dbReference>
<feature type="compositionally biased region" description="Pro residues" evidence="5">
    <location>
        <begin position="722"/>
        <end position="735"/>
    </location>
</feature>
<evidence type="ECO:0000256" key="4">
    <source>
        <dbReference type="PROSITE-ProRule" id="PRU00169"/>
    </source>
</evidence>
<evidence type="ECO:0000259" key="7">
    <source>
        <dbReference type="PROSITE" id="PS50110"/>
    </source>
</evidence>
<dbReference type="Gene3D" id="3.40.50.2300">
    <property type="match status" value="2"/>
</dbReference>
<sequence>MSPIETRTSSDSRDKRPLVLVVDDNEGSRYIKSRILRRADYAVLEASTGESALSLVRRYAPDLVLLDMKLPDIDGLDVCRIIKDDPQSCRTLILHTSGSASDPRYRVEALDHGADSYLVEPVEPEELVSSVKALLRLRRAEEAYHRTSQALRDNEFLFRQLADNLSDVLWIFDPQERKFLFVGPAFVTLTGRPVEDLHQHGNACFGWVAESDRERVQAACEAMLRDGHMDLEFALIHADGQTRDVRARAFPVNNASGEFYRVVGVCEDITQQKRAEKMLREEERRKDDFLAMLVHELRNPLAPMRSAADLLMHCAPSREDSFKARDIIARQLYHLTRLVDDLLDISRFTRGTITLRDDLVELRSALNTAVETVRPLIESRNHQLRLSVPEGPMPVRGDLVRLTQIFGNLLNNAAKYTPPDGLLSIEAQADQGMVTIRITDNGTGLSPERLQGLRETFERDGANGNIAVAGGNGPGIGLSLVHRLVSMHGGQLSVQSNGPGHGSSFIVQLPMQPWRSWQPTLGGRQAPAGKPRTVMVVDDNVDALEAMAMTLEALGHTVITALDGAAAIVRAVKYKPELVLLDLGMPGMDGFEIAQRLRAIPELQAMKVVALTGYGQPGDKLRTQAAGFDDHLTKPVDLEVLSRLLDECRSDGRTDGRTDGRSEGRTDARTVANTAAGTPPPLHSPLGHPADGSTGTGPASSGPTSSMEKRMHTTPEPDQTPDQPPTTPEPEVPPIDPHEPVIDPPPGDVPPPPPQRA</sequence>
<dbReference type="InterPro" id="IPR003661">
    <property type="entry name" value="HisK_dim/P_dom"/>
</dbReference>
<dbReference type="GO" id="GO:0000155">
    <property type="term" value="F:phosphorelay sensor kinase activity"/>
    <property type="evidence" value="ECO:0007669"/>
    <property type="project" value="InterPro"/>
</dbReference>
<dbReference type="SUPFAM" id="SSF47384">
    <property type="entry name" value="Homodimeric domain of signal transducing histidine kinase"/>
    <property type="match status" value="1"/>
</dbReference>
<dbReference type="SUPFAM" id="SSF55785">
    <property type="entry name" value="PYP-like sensor domain (PAS domain)"/>
    <property type="match status" value="1"/>
</dbReference>
<feature type="modified residue" description="4-aspartylphosphate" evidence="4">
    <location>
        <position position="582"/>
    </location>
</feature>
<dbReference type="PROSITE" id="PS50112">
    <property type="entry name" value="PAS"/>
    <property type="match status" value="1"/>
</dbReference>
<dbReference type="SMART" id="SM00091">
    <property type="entry name" value="PAS"/>
    <property type="match status" value="1"/>
</dbReference>
<dbReference type="PROSITE" id="PS50110">
    <property type="entry name" value="RESPONSE_REGULATORY"/>
    <property type="match status" value="2"/>
</dbReference>
<dbReference type="RefSeq" id="WP_150083710.1">
    <property type="nucleotide sequence ID" value="NZ_VWRN01000043.1"/>
</dbReference>
<dbReference type="NCBIfam" id="TIGR00229">
    <property type="entry name" value="sensory_box"/>
    <property type="match status" value="1"/>
</dbReference>
<dbReference type="Gene3D" id="3.30.565.10">
    <property type="entry name" value="Histidine kinase-like ATPase, C-terminal domain"/>
    <property type="match status" value="1"/>
</dbReference>
<dbReference type="Gene3D" id="3.30.450.20">
    <property type="entry name" value="PAS domain"/>
    <property type="match status" value="1"/>
</dbReference>
<name>A0A5M8AHE9_9BURK</name>
<proteinExistence type="predicted"/>
<feature type="domain" description="Response regulatory" evidence="7">
    <location>
        <begin position="533"/>
        <end position="649"/>
    </location>
</feature>
<dbReference type="InterPro" id="IPR001610">
    <property type="entry name" value="PAC"/>
</dbReference>
<dbReference type="PROSITE" id="PS50109">
    <property type="entry name" value="HIS_KIN"/>
    <property type="match status" value="1"/>
</dbReference>
<dbReference type="InterPro" id="IPR013655">
    <property type="entry name" value="PAS_fold_3"/>
</dbReference>
<comment type="catalytic activity">
    <reaction evidence="1">
        <text>ATP + protein L-histidine = ADP + protein N-phospho-L-histidine.</text>
        <dbReference type="EC" id="2.7.13.3"/>
    </reaction>
</comment>
<dbReference type="InterPro" id="IPR036890">
    <property type="entry name" value="HATPase_C_sf"/>
</dbReference>
<dbReference type="PRINTS" id="PR00344">
    <property type="entry name" value="BCTRLSENSOR"/>
</dbReference>
<evidence type="ECO:0000256" key="1">
    <source>
        <dbReference type="ARBA" id="ARBA00000085"/>
    </source>
</evidence>
<dbReference type="EC" id="2.7.13.3" evidence="2"/>
<dbReference type="InterPro" id="IPR011006">
    <property type="entry name" value="CheY-like_superfamily"/>
</dbReference>
<dbReference type="CDD" id="cd17580">
    <property type="entry name" value="REC_2_DhkD-like"/>
    <property type="match status" value="1"/>
</dbReference>
<comment type="caution">
    <text evidence="10">The sequence shown here is derived from an EMBL/GenBank/DDBJ whole genome shotgun (WGS) entry which is preliminary data.</text>
</comment>
<gene>
    <name evidence="10" type="ORF">F1599_15850</name>
</gene>
<dbReference type="SMART" id="SM00086">
    <property type="entry name" value="PAC"/>
    <property type="match status" value="1"/>
</dbReference>
<accession>A0A5M8AHE9</accession>
<dbReference type="InterPro" id="IPR005467">
    <property type="entry name" value="His_kinase_dom"/>
</dbReference>
<dbReference type="SMART" id="SM00448">
    <property type="entry name" value="REC"/>
    <property type="match status" value="2"/>
</dbReference>
<dbReference type="InterPro" id="IPR035965">
    <property type="entry name" value="PAS-like_dom_sf"/>
</dbReference>
<organism evidence="10 11">
    <name type="scientific">Cupriavidus cauae</name>
    <dbReference type="NCBI Taxonomy" id="2608999"/>
    <lineage>
        <taxon>Bacteria</taxon>
        <taxon>Pseudomonadati</taxon>
        <taxon>Pseudomonadota</taxon>
        <taxon>Betaproteobacteria</taxon>
        <taxon>Burkholderiales</taxon>
        <taxon>Burkholderiaceae</taxon>
        <taxon>Cupriavidus</taxon>
    </lineage>
</organism>
<reference evidence="10 11" key="1">
    <citation type="submission" date="2019-09" db="EMBL/GenBank/DDBJ databases">
        <title>Isolation of a novel species in the genus Cupriavidus from patients with sepsis using whole genome sequencing.</title>
        <authorList>
            <person name="Kweon O.J."/>
            <person name="Lee M.-K."/>
        </authorList>
    </citation>
    <scope>NUCLEOTIDE SEQUENCE [LARGE SCALE GENOMIC DNA]</scope>
    <source>
        <strain evidence="10 11">MKL-01</strain>
    </source>
</reference>
<feature type="domain" description="Histidine kinase" evidence="6">
    <location>
        <begin position="292"/>
        <end position="513"/>
    </location>
</feature>
<evidence type="ECO:0000313" key="10">
    <source>
        <dbReference type="EMBL" id="KAA6121495.1"/>
    </source>
</evidence>
<dbReference type="Pfam" id="PF00072">
    <property type="entry name" value="Response_reg"/>
    <property type="match status" value="2"/>
</dbReference>
<keyword evidence="11" id="KW-1185">Reference proteome</keyword>
<evidence type="ECO:0000256" key="2">
    <source>
        <dbReference type="ARBA" id="ARBA00012438"/>
    </source>
</evidence>
<dbReference type="PROSITE" id="PS50113">
    <property type="entry name" value="PAC"/>
    <property type="match status" value="1"/>
</dbReference>
<dbReference type="CDD" id="cd00130">
    <property type="entry name" value="PAS"/>
    <property type="match status" value="1"/>
</dbReference>
<dbReference type="SMART" id="SM00387">
    <property type="entry name" value="HATPase_c"/>
    <property type="match status" value="1"/>
</dbReference>
<evidence type="ECO:0000313" key="11">
    <source>
        <dbReference type="Proteomes" id="UP000324324"/>
    </source>
</evidence>
<feature type="compositionally biased region" description="Pro residues" evidence="5">
    <location>
        <begin position="742"/>
        <end position="757"/>
    </location>
</feature>
<feature type="modified residue" description="4-aspartylphosphate" evidence="4">
    <location>
        <position position="67"/>
    </location>
</feature>
<dbReference type="EMBL" id="VWRN01000043">
    <property type="protein sequence ID" value="KAA6121495.1"/>
    <property type="molecule type" value="Genomic_DNA"/>
</dbReference>
<feature type="domain" description="Response regulatory" evidence="7">
    <location>
        <begin position="18"/>
        <end position="135"/>
    </location>
</feature>
<evidence type="ECO:0000256" key="5">
    <source>
        <dbReference type="SAM" id="MobiDB-lite"/>
    </source>
</evidence>
<dbReference type="PANTHER" id="PTHR43547">
    <property type="entry name" value="TWO-COMPONENT HISTIDINE KINASE"/>
    <property type="match status" value="1"/>
</dbReference>
<feature type="domain" description="PAS" evidence="8">
    <location>
        <begin position="154"/>
        <end position="227"/>
    </location>
</feature>
<dbReference type="InterPro" id="IPR003594">
    <property type="entry name" value="HATPase_dom"/>
</dbReference>
<dbReference type="PANTHER" id="PTHR43547:SF2">
    <property type="entry name" value="HYBRID SIGNAL TRANSDUCTION HISTIDINE KINASE C"/>
    <property type="match status" value="1"/>
</dbReference>
<protein>
    <recommendedName>
        <fullName evidence="2">histidine kinase</fullName>
        <ecNumber evidence="2">2.7.13.3</ecNumber>
    </recommendedName>
</protein>
<dbReference type="Pfam" id="PF02518">
    <property type="entry name" value="HATPase_c"/>
    <property type="match status" value="1"/>
</dbReference>
<evidence type="ECO:0000259" key="8">
    <source>
        <dbReference type="PROSITE" id="PS50112"/>
    </source>
</evidence>
<dbReference type="Gene3D" id="1.10.287.130">
    <property type="match status" value="1"/>
</dbReference>
<evidence type="ECO:0000256" key="3">
    <source>
        <dbReference type="ARBA" id="ARBA00022553"/>
    </source>
</evidence>
<dbReference type="AlphaFoldDB" id="A0A5M8AHE9"/>
<feature type="compositionally biased region" description="Basic and acidic residues" evidence="5">
    <location>
        <begin position="649"/>
        <end position="668"/>
    </location>
</feature>
<feature type="region of interest" description="Disordered" evidence="5">
    <location>
        <begin position="649"/>
        <end position="757"/>
    </location>
</feature>